<name>W5TB69_9NOCA</name>
<dbReference type="HOGENOM" id="CLU_092431_1_0_11"/>
<dbReference type="Proteomes" id="UP000019150">
    <property type="component" value="Chromosome"/>
</dbReference>
<keyword evidence="3" id="KW-1185">Reference proteome</keyword>
<dbReference type="AlphaFoldDB" id="W5TB69"/>
<dbReference type="PATRIC" id="fig|1415166.3.peg.1450"/>
<dbReference type="InterPro" id="IPR049240">
    <property type="entry name" value="DUF6875"/>
</dbReference>
<dbReference type="Pfam" id="PF21780">
    <property type="entry name" value="DUF6875"/>
    <property type="match status" value="1"/>
</dbReference>
<feature type="domain" description="DUF6875" evidence="1">
    <location>
        <begin position="31"/>
        <end position="197"/>
    </location>
</feature>
<evidence type="ECO:0000313" key="3">
    <source>
        <dbReference type="Proteomes" id="UP000019150"/>
    </source>
</evidence>
<protein>
    <recommendedName>
        <fullName evidence="1">DUF6875 domain-containing protein</fullName>
    </recommendedName>
</protein>
<evidence type="ECO:0000313" key="2">
    <source>
        <dbReference type="EMBL" id="AHH16228.1"/>
    </source>
</evidence>
<accession>W5TB69</accession>
<proteinExistence type="predicted"/>
<sequence>MVSGSRTGTRWWDVYGDENGWHGSHSDAPTLTGWIDEHLMTPHPDLGRDGAVCPFVQHSASRNALWAGMAAGEATVDAMHAVIDDAIEVYGELVGESRANTALITVFPGLTDCDRIDDVHRARKTDVVRRGWMLGQFYPGCTVPGLWNRQFRPLDAPLPMLVLRPMMSTDFPFLVADSEWLYAYLTRLAPNLPRRLRWEIAERMRIAGPEAADITALRAHSPGEHAH</sequence>
<dbReference type="EMBL" id="CP006850">
    <property type="protein sequence ID" value="AHH16228.1"/>
    <property type="molecule type" value="Genomic_DNA"/>
</dbReference>
<gene>
    <name evidence="2" type="ORF">NONO_c14250</name>
</gene>
<reference evidence="2 3" key="1">
    <citation type="journal article" date="2014" name="Appl. Environ. Microbiol.">
        <title>Insights into the Microbial Degradation of Rubber and Gutta-Percha by Analysis of the Complete Genome of Nocardia nova SH22a.</title>
        <authorList>
            <person name="Luo Q."/>
            <person name="Hiessl S."/>
            <person name="Poehlein A."/>
            <person name="Daniel R."/>
            <person name="Steinbuchel A."/>
        </authorList>
    </citation>
    <scope>NUCLEOTIDE SEQUENCE [LARGE SCALE GENOMIC DNA]</scope>
    <source>
        <strain evidence="2">SH22a</strain>
    </source>
</reference>
<dbReference type="eggNOG" id="COG0142">
    <property type="taxonomic scope" value="Bacteria"/>
</dbReference>
<dbReference type="KEGG" id="nno:NONO_c14250"/>
<organism evidence="2 3">
    <name type="scientific">Nocardia nova SH22a</name>
    <dbReference type="NCBI Taxonomy" id="1415166"/>
    <lineage>
        <taxon>Bacteria</taxon>
        <taxon>Bacillati</taxon>
        <taxon>Actinomycetota</taxon>
        <taxon>Actinomycetes</taxon>
        <taxon>Mycobacteriales</taxon>
        <taxon>Nocardiaceae</taxon>
        <taxon>Nocardia</taxon>
    </lineage>
</organism>
<dbReference type="STRING" id="1415166.NONO_c14250"/>
<evidence type="ECO:0000259" key="1">
    <source>
        <dbReference type="Pfam" id="PF21780"/>
    </source>
</evidence>